<dbReference type="AlphaFoldDB" id="A0A371X7J4"/>
<dbReference type="RefSeq" id="WP_116682072.1">
    <property type="nucleotide sequence ID" value="NZ_QURL01000002.1"/>
</dbReference>
<dbReference type="InterPro" id="IPR014730">
    <property type="entry name" value="ETF_a/b_N"/>
</dbReference>
<reference evidence="4 5" key="1">
    <citation type="submission" date="2018-08" db="EMBL/GenBank/DDBJ databases">
        <title>Fulvimarina sp. 85, whole genome shotgun sequence.</title>
        <authorList>
            <person name="Tuo L."/>
        </authorList>
    </citation>
    <scope>NUCLEOTIDE SEQUENCE [LARGE SCALE GENOMIC DNA]</scope>
    <source>
        <strain evidence="4 5">85</strain>
    </source>
</reference>
<keyword evidence="1" id="KW-0813">Transport</keyword>
<dbReference type="Gene3D" id="3.40.50.620">
    <property type="entry name" value="HUPs"/>
    <property type="match status" value="1"/>
</dbReference>
<evidence type="ECO:0000313" key="5">
    <source>
        <dbReference type="Proteomes" id="UP000264310"/>
    </source>
</evidence>
<dbReference type="EMBL" id="QURL01000002">
    <property type="protein sequence ID" value="RFC65176.1"/>
    <property type="molecule type" value="Genomic_DNA"/>
</dbReference>
<accession>A0A371X7J4</accession>
<evidence type="ECO:0000313" key="4">
    <source>
        <dbReference type="EMBL" id="RFC65176.1"/>
    </source>
</evidence>
<evidence type="ECO:0000256" key="1">
    <source>
        <dbReference type="ARBA" id="ARBA00022982"/>
    </source>
</evidence>
<organism evidence="4 5">
    <name type="scientific">Fulvimarina endophytica</name>
    <dbReference type="NCBI Taxonomy" id="2293836"/>
    <lineage>
        <taxon>Bacteria</taxon>
        <taxon>Pseudomonadati</taxon>
        <taxon>Pseudomonadota</taxon>
        <taxon>Alphaproteobacteria</taxon>
        <taxon>Hyphomicrobiales</taxon>
        <taxon>Aurantimonadaceae</taxon>
        <taxon>Fulvimarina</taxon>
    </lineage>
</organism>
<dbReference type="SMART" id="SM00893">
    <property type="entry name" value="ETF"/>
    <property type="match status" value="1"/>
</dbReference>
<keyword evidence="5" id="KW-1185">Reference proteome</keyword>
<protein>
    <submittedName>
        <fullName evidence="4">Electron transfer flavoprotein subunit beta</fullName>
    </submittedName>
</protein>
<comment type="caution">
    <text evidence="4">The sequence shown here is derived from an EMBL/GenBank/DDBJ whole genome shotgun (WGS) entry which is preliminary data.</text>
</comment>
<feature type="domain" description="Electron transfer flavoprotein alpha/beta-subunit N-terminal" evidence="3">
    <location>
        <begin position="4"/>
        <end position="196"/>
    </location>
</feature>
<dbReference type="SUPFAM" id="SSF52402">
    <property type="entry name" value="Adenine nucleotide alpha hydrolases-like"/>
    <property type="match status" value="1"/>
</dbReference>
<feature type="region of interest" description="Disordered" evidence="2">
    <location>
        <begin position="181"/>
        <end position="200"/>
    </location>
</feature>
<dbReference type="InterPro" id="IPR014729">
    <property type="entry name" value="Rossmann-like_a/b/a_fold"/>
</dbReference>
<sequence>MKTTVLLSAARHPVSGREALARLEAQAIALATRLGGDIRGLHAGPESDALREALGVGLSKIDRIDAPNGSDPMEDLASHLRAAGPDLILAGRRGQGGLDSGLLPYRLAERLGLTLVADAIAIEAGSEAGTVRIDQALKKGDRRRVTVRLPVIVTVHPLAPPPAAFAYGAARRGMISTHPVNDPIRQEGQGSEWEERPYRNRPKLMRTASASSGDAAEKLFVDPDPKEAARLILDYLERNGIRQF</sequence>
<gene>
    <name evidence="4" type="ORF">DYI37_04835</name>
</gene>
<name>A0A371X7J4_9HYPH</name>
<dbReference type="Proteomes" id="UP000264310">
    <property type="component" value="Unassembled WGS sequence"/>
</dbReference>
<dbReference type="Pfam" id="PF01012">
    <property type="entry name" value="ETF"/>
    <property type="match status" value="1"/>
</dbReference>
<evidence type="ECO:0000259" key="3">
    <source>
        <dbReference type="SMART" id="SM00893"/>
    </source>
</evidence>
<proteinExistence type="predicted"/>
<evidence type="ECO:0000256" key="2">
    <source>
        <dbReference type="SAM" id="MobiDB-lite"/>
    </source>
</evidence>
<keyword evidence="1" id="KW-0249">Electron transport</keyword>
<dbReference type="OrthoDB" id="5598152at2"/>